<dbReference type="PANTHER" id="PTHR33986:SF15">
    <property type="entry name" value="MITOCHONDRIAL FISSION PROTEIN ELM1"/>
    <property type="match status" value="1"/>
</dbReference>
<proteinExistence type="predicted"/>
<keyword evidence="2" id="KW-1185">Reference proteome</keyword>
<organism evidence="1 2">
    <name type="scientific">Basidiobolus meristosporus CBS 931.73</name>
    <dbReference type="NCBI Taxonomy" id="1314790"/>
    <lineage>
        <taxon>Eukaryota</taxon>
        <taxon>Fungi</taxon>
        <taxon>Fungi incertae sedis</taxon>
        <taxon>Zoopagomycota</taxon>
        <taxon>Entomophthoromycotina</taxon>
        <taxon>Basidiobolomycetes</taxon>
        <taxon>Basidiobolales</taxon>
        <taxon>Basidiobolaceae</taxon>
        <taxon>Basidiobolus</taxon>
    </lineage>
</organism>
<gene>
    <name evidence="1" type="ORF">K493DRAFT_332398</name>
</gene>
<sequence>MIPHLVAQGRSRLLLSTPAYQGLGKIRFYTLKNTKTKAPEIWIIGDGIPKNENSSIALAEALGLPFEIKRIVPKKSFNWLPLNLQKWLIDLRYMGTRNNFSFGSAPKSINNSGRFAFFLDSPESAPLSPPLPKYVIGSGAQTIAACLEVSKASQHQTVSVFTGNPKLAFGFFDAVVLPNHEYVKLTRKGLTVSFQKNCIITQGILNRITPDFLKEASQLAKNIFDPIFLDQKSESPVVGILIGGKNTSFRFYQEEAKAFARDVERLVSDFNTRVLLTYTPDTPTYFREAIEPVVAKLQQENKPIQRWDGKDKDVYNGILATATHLLVTGDSMTMTCEAIGTGKPVYIVGQEVCQGLLGAFHRYWKEKQYTRRFHLLRANRRLTWDVFSHIGDHPPFATTQIEEAKRIAPMIQQLYDNRRERHANR</sequence>
<dbReference type="PANTHER" id="PTHR33986">
    <property type="entry name" value="OS02G0535700 PROTEIN"/>
    <property type="match status" value="1"/>
</dbReference>
<dbReference type="AlphaFoldDB" id="A0A1Y1ZDE5"/>
<dbReference type="Pfam" id="PF06258">
    <property type="entry name" value="Mito_fiss_Elm1"/>
    <property type="match status" value="1"/>
</dbReference>
<dbReference type="InParanoid" id="A0A1Y1ZDE5"/>
<name>A0A1Y1ZDE5_9FUNG</name>
<evidence type="ECO:0000313" key="1">
    <source>
        <dbReference type="EMBL" id="ORY08258.1"/>
    </source>
</evidence>
<dbReference type="Proteomes" id="UP000193498">
    <property type="component" value="Unassembled WGS sequence"/>
</dbReference>
<evidence type="ECO:0000313" key="2">
    <source>
        <dbReference type="Proteomes" id="UP000193498"/>
    </source>
</evidence>
<protein>
    <recommendedName>
        <fullName evidence="3">Nucleoside-diphosphate sugar epimerase</fullName>
    </recommendedName>
</protein>
<dbReference type="InterPro" id="IPR009367">
    <property type="entry name" value="Elm1-like"/>
</dbReference>
<dbReference type="OrthoDB" id="1856981at2759"/>
<dbReference type="EMBL" id="MCFE01000002">
    <property type="protein sequence ID" value="ORY08258.1"/>
    <property type="molecule type" value="Genomic_DNA"/>
</dbReference>
<accession>A0A1Y1ZDE5</accession>
<reference evidence="1 2" key="1">
    <citation type="submission" date="2016-07" db="EMBL/GenBank/DDBJ databases">
        <title>Pervasive Adenine N6-methylation of Active Genes in Fungi.</title>
        <authorList>
            <consortium name="DOE Joint Genome Institute"/>
            <person name="Mondo S.J."/>
            <person name="Dannebaum R.O."/>
            <person name="Kuo R.C."/>
            <person name="Labutti K."/>
            <person name="Haridas S."/>
            <person name="Kuo A."/>
            <person name="Salamov A."/>
            <person name="Ahrendt S.R."/>
            <person name="Lipzen A."/>
            <person name="Sullivan W."/>
            <person name="Andreopoulos W.B."/>
            <person name="Clum A."/>
            <person name="Lindquist E."/>
            <person name="Daum C."/>
            <person name="Ramamoorthy G.K."/>
            <person name="Gryganskyi A."/>
            <person name="Culley D."/>
            <person name="Magnuson J.K."/>
            <person name="James T.Y."/>
            <person name="O'Malley M.A."/>
            <person name="Stajich J.E."/>
            <person name="Spatafora J.W."/>
            <person name="Visel A."/>
            <person name="Grigoriev I.V."/>
        </authorList>
    </citation>
    <scope>NUCLEOTIDE SEQUENCE [LARGE SCALE GENOMIC DNA]</scope>
    <source>
        <strain evidence="1 2">CBS 931.73</strain>
    </source>
</reference>
<evidence type="ECO:0008006" key="3">
    <source>
        <dbReference type="Google" id="ProtNLM"/>
    </source>
</evidence>
<comment type="caution">
    <text evidence="1">The sequence shown here is derived from an EMBL/GenBank/DDBJ whole genome shotgun (WGS) entry which is preliminary data.</text>
</comment>